<dbReference type="Proteomes" id="UP000250235">
    <property type="component" value="Unassembled WGS sequence"/>
</dbReference>
<dbReference type="Gene3D" id="3.90.640.10">
    <property type="entry name" value="Actin, Chain A, domain 4"/>
    <property type="match status" value="2"/>
</dbReference>
<name>A0A2Z7BK75_9LAMI</name>
<dbReference type="Pfam" id="PF00849">
    <property type="entry name" value="PseudoU_synth_2"/>
    <property type="match status" value="1"/>
</dbReference>
<comment type="subcellular location">
    <subcellularLocation>
        <location evidence="1">Nucleus</location>
    </subcellularLocation>
</comment>
<protein>
    <submittedName>
        <fullName evidence="6">Actin-related protein 5-like</fullName>
    </submittedName>
</protein>
<feature type="region of interest" description="Disordered" evidence="4">
    <location>
        <begin position="474"/>
        <end position="500"/>
    </location>
</feature>
<dbReference type="Gene3D" id="3.30.420.40">
    <property type="match status" value="4"/>
</dbReference>
<dbReference type="AlphaFoldDB" id="A0A2Z7BK75"/>
<dbReference type="InterPro" id="IPR004000">
    <property type="entry name" value="Actin"/>
</dbReference>
<dbReference type="GO" id="GO:0009982">
    <property type="term" value="F:pseudouridine synthase activity"/>
    <property type="evidence" value="ECO:0007669"/>
    <property type="project" value="InterPro"/>
</dbReference>
<dbReference type="GO" id="GO:0005634">
    <property type="term" value="C:nucleus"/>
    <property type="evidence" value="ECO:0007669"/>
    <property type="project" value="UniProtKB-SubCell"/>
</dbReference>
<dbReference type="SUPFAM" id="SSF53067">
    <property type="entry name" value="Actin-like ATPase domain"/>
    <property type="match status" value="2"/>
</dbReference>
<evidence type="ECO:0000256" key="1">
    <source>
        <dbReference type="ARBA" id="ARBA00004123"/>
    </source>
</evidence>
<dbReference type="PANTHER" id="PTHR11937">
    <property type="entry name" value="ACTIN"/>
    <property type="match status" value="1"/>
</dbReference>
<gene>
    <name evidence="6" type="ORF">F511_04965</name>
</gene>
<evidence type="ECO:0000256" key="3">
    <source>
        <dbReference type="RuleBase" id="RU000487"/>
    </source>
</evidence>
<sequence>MPFVSKIQRQSDYSTFPSNHPIVIDNGGSYFRIGLFVCAGSTHMPALSVSSLYRHSRIVEMNATCEFVFYAGETITIVGDHDTALLKYFDCTRSGPRSAFDSNVVYQFEIMEYILDFGFDRLGADQSKIDHPVLMTECACNPVQSRSKMAELLFETYGVPSVAFGVDAAFSYKYNQQLGMCSNDGLAICSGFNTSHAIPLEECYVLTYGGLFGSLDSVGLECVSVDPKSTETKLTWEKVEDLKVEHCYVAPDYATEVQLFQKGDTKAEEKTKCWQLPWTPSPTEEAPSEEEMARKAALKERQGQRLREMAEAKKFNRINDLENETRDLEMLLQKIRHAKEHDIPSILAKTAYTSKQDIESALAKTVQSLRKAKGEPVENVEKMDISAAEKYNLVNVPDEMLTPEQLKQKKKQIFVKSTSEARQQKKQKQLEEELEKERQKKLEEERRLENPAHYLEELQAKYRDLSEKLEQRKRLKTNGGHTNGNHSGSGGVGRGERLNSSQRERMRLLTTAAFDRGKGEDTFGLKDDDWQLYKLMSRDTEDDDEDSNNKPDLEEIELARISSRLREIDPTFIFKSEPGSSSAEAPQFRPLTKEDFQVVLGVERFRCPEILFHPNLIGIDQAGLAEMVGTSIRRLPSKGQGLEERITNSILLTGGSCLFPGLSERLEAGIRMIRPCGTPIKIVKALDPIYDAWRGAAVYAAATQFSRQTFSRMDYYEKGEDWLRSHKLSLLAVRYIHGSKIHPPPPASGQAKKRPKEVSKPPQLIYLPPFPGHPLPGRKSTSAMRVTVISWLKYYFDDIHPHTIQTLFNRGLVQMECLDSSHSSGCHGRQAMLTKKVRHNEVMEVGARISVPISVAESKISKRFDVIPSGTLYPNADEIDYLRRIDSAVLVLNKPPKLPVKGNLPVHNSMDALAAAALSYDYDEGPKLVHRLDRESSGLLLFGRTKESILYLQQLFNDVQNSDSIYKTGASKTVYQRYWALVIGSPKQPEGLICAPLMKVLVDDGETDRVILAHNSGLEASQEAITEYRVLGPMINGCSWIELCPRTSCRHQLRVHCAEALGTPIVGDYRYGWFVHKRWKQMPRVDFEPNTGEPYRLRRPEGLDVQKGSVLSKVPLLHLHCREMVLPNIAKFIDQNKQKVRKYGAHSEHDSKPDVLRVVAPMPSHMKISWNLMSSYLV</sequence>
<dbReference type="GO" id="GO:0001522">
    <property type="term" value="P:pseudouridine synthesis"/>
    <property type="evidence" value="ECO:0007669"/>
    <property type="project" value="InterPro"/>
</dbReference>
<dbReference type="GO" id="GO:0030029">
    <property type="term" value="P:actin filament-based process"/>
    <property type="evidence" value="ECO:0007669"/>
    <property type="project" value="UniProtKB-ARBA"/>
</dbReference>
<dbReference type="Pfam" id="PF00022">
    <property type="entry name" value="Actin"/>
    <property type="match status" value="2"/>
</dbReference>
<dbReference type="InterPro" id="IPR020103">
    <property type="entry name" value="PsdUridine_synth_cat_dom_sf"/>
</dbReference>
<dbReference type="InterPro" id="IPR043129">
    <property type="entry name" value="ATPase_NBD"/>
</dbReference>
<evidence type="ECO:0000313" key="7">
    <source>
        <dbReference type="Proteomes" id="UP000250235"/>
    </source>
</evidence>
<evidence type="ECO:0000256" key="4">
    <source>
        <dbReference type="SAM" id="MobiDB-lite"/>
    </source>
</evidence>
<organism evidence="6 7">
    <name type="scientific">Dorcoceras hygrometricum</name>
    <dbReference type="NCBI Taxonomy" id="472368"/>
    <lineage>
        <taxon>Eukaryota</taxon>
        <taxon>Viridiplantae</taxon>
        <taxon>Streptophyta</taxon>
        <taxon>Embryophyta</taxon>
        <taxon>Tracheophyta</taxon>
        <taxon>Spermatophyta</taxon>
        <taxon>Magnoliopsida</taxon>
        <taxon>eudicotyledons</taxon>
        <taxon>Gunneridae</taxon>
        <taxon>Pentapetalae</taxon>
        <taxon>asterids</taxon>
        <taxon>lamiids</taxon>
        <taxon>Lamiales</taxon>
        <taxon>Gesneriaceae</taxon>
        <taxon>Didymocarpoideae</taxon>
        <taxon>Trichosporeae</taxon>
        <taxon>Loxocarpinae</taxon>
        <taxon>Dorcoceras</taxon>
    </lineage>
</organism>
<dbReference type="SUPFAM" id="SSF55120">
    <property type="entry name" value="Pseudouridine synthase"/>
    <property type="match status" value="1"/>
</dbReference>
<evidence type="ECO:0000256" key="2">
    <source>
        <dbReference type="ARBA" id="ARBA00023242"/>
    </source>
</evidence>
<evidence type="ECO:0000313" key="6">
    <source>
        <dbReference type="EMBL" id="KZV34991.1"/>
    </source>
</evidence>
<dbReference type="CDD" id="cd02869">
    <property type="entry name" value="PseudoU_synth_RluA_like"/>
    <property type="match status" value="1"/>
</dbReference>
<dbReference type="Gene3D" id="3.30.2350.10">
    <property type="entry name" value="Pseudouridine synthase"/>
    <property type="match status" value="1"/>
</dbReference>
<feature type="domain" description="Pseudouridine synthase RsuA/RluA-like" evidence="5">
    <location>
        <begin position="889"/>
        <end position="1058"/>
    </location>
</feature>
<comment type="similarity">
    <text evidence="3">Belongs to the actin family.</text>
</comment>
<accession>A0A2Z7BK75</accession>
<dbReference type="FunFam" id="3.30.420.40:FF:000048">
    <property type="entry name" value="ARP5 actin-related protein 5 homolog"/>
    <property type="match status" value="1"/>
</dbReference>
<dbReference type="OrthoDB" id="7340501at2759"/>
<feature type="compositionally biased region" description="Low complexity" evidence="4">
    <location>
        <begin position="477"/>
        <end position="486"/>
    </location>
</feature>
<dbReference type="GO" id="GO:0003723">
    <property type="term" value="F:RNA binding"/>
    <property type="evidence" value="ECO:0007669"/>
    <property type="project" value="InterPro"/>
</dbReference>
<keyword evidence="7" id="KW-1185">Reference proteome</keyword>
<dbReference type="InterPro" id="IPR006145">
    <property type="entry name" value="PsdUridine_synth_RsuA/RluA"/>
</dbReference>
<dbReference type="Gene3D" id="2.30.36.70">
    <property type="entry name" value="Actin, Chain A, domain 2"/>
    <property type="match status" value="1"/>
</dbReference>
<keyword evidence="2" id="KW-0539">Nucleus</keyword>
<evidence type="ECO:0000259" key="5">
    <source>
        <dbReference type="Pfam" id="PF00849"/>
    </source>
</evidence>
<dbReference type="SMART" id="SM00268">
    <property type="entry name" value="ACTIN"/>
    <property type="match status" value="1"/>
</dbReference>
<dbReference type="EMBL" id="KV005015">
    <property type="protein sequence ID" value="KZV34991.1"/>
    <property type="molecule type" value="Genomic_DNA"/>
</dbReference>
<dbReference type="FunFam" id="3.30.420.40:FF:000058">
    <property type="entry name" value="Putative actin-related protein 5"/>
    <property type="match status" value="1"/>
</dbReference>
<reference evidence="6 7" key="1">
    <citation type="journal article" date="2015" name="Proc. Natl. Acad. Sci. U.S.A.">
        <title>The resurrection genome of Boea hygrometrica: A blueprint for survival of dehydration.</title>
        <authorList>
            <person name="Xiao L."/>
            <person name="Yang G."/>
            <person name="Zhang L."/>
            <person name="Yang X."/>
            <person name="Zhao S."/>
            <person name="Ji Z."/>
            <person name="Zhou Q."/>
            <person name="Hu M."/>
            <person name="Wang Y."/>
            <person name="Chen M."/>
            <person name="Xu Y."/>
            <person name="Jin H."/>
            <person name="Xiao X."/>
            <person name="Hu G."/>
            <person name="Bao F."/>
            <person name="Hu Y."/>
            <person name="Wan P."/>
            <person name="Li L."/>
            <person name="Deng X."/>
            <person name="Kuang T."/>
            <person name="Xiang C."/>
            <person name="Zhu J.K."/>
            <person name="Oliver M.J."/>
            <person name="He Y."/>
        </authorList>
    </citation>
    <scope>NUCLEOTIDE SEQUENCE [LARGE SCALE GENOMIC DNA]</scope>
    <source>
        <strain evidence="7">cv. XS01</strain>
    </source>
</reference>
<proteinExistence type="inferred from homology"/>